<feature type="region of interest" description="Disordered" evidence="1">
    <location>
        <begin position="1"/>
        <end position="82"/>
    </location>
</feature>
<protein>
    <submittedName>
        <fullName evidence="2">Uncharacterized protein</fullName>
    </submittedName>
</protein>
<feature type="compositionally biased region" description="Low complexity" evidence="1">
    <location>
        <begin position="60"/>
        <end position="82"/>
    </location>
</feature>
<feature type="compositionally biased region" description="Low complexity" evidence="1">
    <location>
        <begin position="599"/>
        <end position="639"/>
    </location>
</feature>
<feature type="region of interest" description="Disordered" evidence="1">
    <location>
        <begin position="582"/>
        <end position="660"/>
    </location>
</feature>
<accession>A0A9W7GJ98</accession>
<dbReference type="AlphaFoldDB" id="A0A9W7GJ98"/>
<reference evidence="3" key="1">
    <citation type="journal article" date="2023" name="Commun. Biol.">
        <title>Genome analysis of Parmales, the sister group of diatoms, reveals the evolutionary specialization of diatoms from phago-mixotrophs to photoautotrophs.</title>
        <authorList>
            <person name="Ban H."/>
            <person name="Sato S."/>
            <person name="Yoshikawa S."/>
            <person name="Yamada K."/>
            <person name="Nakamura Y."/>
            <person name="Ichinomiya M."/>
            <person name="Sato N."/>
            <person name="Blanc-Mathieu R."/>
            <person name="Endo H."/>
            <person name="Kuwata A."/>
            <person name="Ogata H."/>
        </authorList>
    </citation>
    <scope>NUCLEOTIDE SEQUENCE [LARGE SCALE GENOMIC DNA]</scope>
</reference>
<dbReference type="EMBL" id="BRYA01000315">
    <property type="protein sequence ID" value="GMI46831.1"/>
    <property type="molecule type" value="Genomic_DNA"/>
</dbReference>
<evidence type="ECO:0000256" key="1">
    <source>
        <dbReference type="SAM" id="MobiDB-lite"/>
    </source>
</evidence>
<evidence type="ECO:0000313" key="3">
    <source>
        <dbReference type="Proteomes" id="UP001165065"/>
    </source>
</evidence>
<name>A0A9W7GJ98_9STRA</name>
<organism evidence="2 3">
    <name type="scientific">Triparma columacea</name>
    <dbReference type="NCBI Taxonomy" id="722753"/>
    <lineage>
        <taxon>Eukaryota</taxon>
        <taxon>Sar</taxon>
        <taxon>Stramenopiles</taxon>
        <taxon>Ochrophyta</taxon>
        <taxon>Bolidophyceae</taxon>
        <taxon>Parmales</taxon>
        <taxon>Triparmaceae</taxon>
        <taxon>Triparma</taxon>
    </lineage>
</organism>
<feature type="compositionally biased region" description="Basic and acidic residues" evidence="1">
    <location>
        <begin position="641"/>
        <end position="650"/>
    </location>
</feature>
<gene>
    <name evidence="2" type="ORF">TrCOL_g11925</name>
</gene>
<feature type="compositionally biased region" description="Polar residues" evidence="1">
    <location>
        <begin position="20"/>
        <end position="32"/>
    </location>
</feature>
<sequence>MAQAPPPPKAALSPLPRVSFGSTSASTYSTSEGFEIVIDSDSDDEKAAASNKRKAEEEAAPVAAKASKAEADSSPAESPAPVTAPVAALPTLTVTAPLLPPVAAPVPRVIAPVSPATCHNEEQGLPPPRSKFHQWHYRHNAEKVSPSDHGLPPSVTIYRGTEEKKFGRGSVNRYFIILEDGTEYTSLRQARNHLNLSPDGSPGRTEMELSSESSKPPEDVSSSRPDTSATSGGSSAKKKAKKKGNNSASLRECLEELEMLATYVIERGGKRDLLEGWTAGRLTSGSWYFTSPKGRRFHSPAGVARELGVKAPASRRSTRGDGKTPLVVLPDPVALRVSGRKSRMVYPPKIYKGDPLQVILNLQTTSVKTQRGARNGVAFFQNLHKFTDKNYELIARRDPWDYALPPECLVYQGNGWVHVYLKGVVWSGSNGAKGVLGSYYGDDNFQHTVPGAVVSDPNAKEVDELIDGFAKQKEPLNRTQEQDNLLCKLVKFQVEARVSPDMAIDSGSQTTQTPPKKRGPPKKPDSDNDTVSEVGQTVLHPDHGQGVVTGFNMGWTNVRFSSGSESSQQSTPCRKKDLTLSLTPLSSSIHPVDDDDDATTSSSKTTTSGGELLTTSSSTANTSGGEHLTTSSSTTITSSREPVKIEEKGSRTVSRKGPSEGATVKVDKLGEAIMLLDNAFVTSVEYNVLKEDIINNQFERFEGVMKLMKYLNNEKINKEDYEDLKGALFASS</sequence>
<feature type="region of interest" description="Disordered" evidence="1">
    <location>
        <begin position="500"/>
        <end position="532"/>
    </location>
</feature>
<comment type="caution">
    <text evidence="2">The sequence shown here is derived from an EMBL/GenBank/DDBJ whole genome shotgun (WGS) entry which is preliminary data.</text>
</comment>
<proteinExistence type="predicted"/>
<feature type="compositionally biased region" description="Polar residues" evidence="1">
    <location>
        <begin position="208"/>
        <end position="226"/>
    </location>
</feature>
<dbReference type="Proteomes" id="UP001165065">
    <property type="component" value="Unassembled WGS sequence"/>
</dbReference>
<keyword evidence="3" id="KW-1185">Reference proteome</keyword>
<feature type="region of interest" description="Disordered" evidence="1">
    <location>
        <begin position="193"/>
        <end position="247"/>
    </location>
</feature>
<evidence type="ECO:0000313" key="2">
    <source>
        <dbReference type="EMBL" id="GMI46831.1"/>
    </source>
</evidence>